<dbReference type="EMBL" id="SNYI01000002">
    <property type="protein sequence ID" value="TDQ30787.1"/>
    <property type="molecule type" value="Genomic_DNA"/>
</dbReference>
<name>A0A4R6TJL6_9FLAO</name>
<keyword evidence="2" id="KW-1185">Reference proteome</keyword>
<sequence>MDKILQFKCFLSEYANSFQNLFLPGFPDLIYTRILGIFRDYKTHELWEKVIKKQSEVR</sequence>
<dbReference type="AlphaFoldDB" id="A0A4R6TJL6"/>
<accession>A0A4R6TJL6</accession>
<dbReference type="Proteomes" id="UP000295468">
    <property type="component" value="Unassembled WGS sequence"/>
</dbReference>
<reference evidence="1 2" key="1">
    <citation type="submission" date="2019-03" db="EMBL/GenBank/DDBJ databases">
        <title>Genomic Encyclopedia of Archaeal and Bacterial Type Strains, Phase II (KMG-II): from individual species to whole genera.</title>
        <authorList>
            <person name="Goeker M."/>
        </authorList>
    </citation>
    <scope>NUCLEOTIDE SEQUENCE [LARGE SCALE GENOMIC DNA]</scope>
    <source>
        <strain evidence="1 2">DSM 18435</strain>
    </source>
</reference>
<comment type="caution">
    <text evidence="1">The sequence shown here is derived from an EMBL/GenBank/DDBJ whole genome shotgun (WGS) entry which is preliminary data.</text>
</comment>
<evidence type="ECO:0000313" key="2">
    <source>
        <dbReference type="Proteomes" id="UP000295468"/>
    </source>
</evidence>
<protein>
    <submittedName>
        <fullName evidence="1">Uncharacterized protein</fullName>
    </submittedName>
</protein>
<gene>
    <name evidence="1" type="ORF">CLV82_1476</name>
</gene>
<evidence type="ECO:0000313" key="1">
    <source>
        <dbReference type="EMBL" id="TDQ30787.1"/>
    </source>
</evidence>
<organism evidence="1 2">
    <name type="scientific">Zeaxanthinibacter enoshimensis</name>
    <dbReference type="NCBI Taxonomy" id="392009"/>
    <lineage>
        <taxon>Bacteria</taxon>
        <taxon>Pseudomonadati</taxon>
        <taxon>Bacteroidota</taxon>
        <taxon>Flavobacteriia</taxon>
        <taxon>Flavobacteriales</taxon>
        <taxon>Flavobacteriaceae</taxon>
        <taxon>Zeaxanthinibacter</taxon>
    </lineage>
</organism>
<proteinExistence type="predicted"/>